<dbReference type="GO" id="GO:0005737">
    <property type="term" value="C:cytoplasm"/>
    <property type="evidence" value="ECO:0007669"/>
    <property type="project" value="TreeGrafter"/>
</dbReference>
<protein>
    <recommendedName>
        <fullName evidence="5">O-fucosyltransferase family protein</fullName>
    </recommendedName>
</protein>
<proteinExistence type="predicted"/>
<evidence type="ECO:0000256" key="2">
    <source>
        <dbReference type="SAM" id="Phobius"/>
    </source>
</evidence>
<dbReference type="PANTHER" id="PTHR31741:SF1">
    <property type="entry name" value="O-FUCOSYLTRANSFERASE 7"/>
    <property type="match status" value="1"/>
</dbReference>
<evidence type="ECO:0000313" key="3">
    <source>
        <dbReference type="EMBL" id="KAG0482801.1"/>
    </source>
</evidence>
<dbReference type="PANTHER" id="PTHR31741">
    <property type="entry name" value="OS02G0726500 PROTEIN-RELATED"/>
    <property type="match status" value="1"/>
</dbReference>
<keyword evidence="2" id="KW-0472">Membrane</keyword>
<dbReference type="EMBL" id="JADCNM010000005">
    <property type="protein sequence ID" value="KAG0482801.1"/>
    <property type="molecule type" value="Genomic_DNA"/>
</dbReference>
<sequence length="219" mass="24419">MLRKGGSRWPLASSYRFLPVPRSGCPSFSARNRRTTQGKTGMKAKADTRQPRRHASVAHCAIAVIGLCSLTAVHLLSLSEEQFPEGWVASWKWMEEVAPPQLSKMRFYSTVGVKGLSYYPYQRWIKPNACGICDMVAVARLINATLVIPNLDKRSFGKIQGELVSAAELEPFIHHASQLAALDYIVSVASDVFFPRIQGTWLEQWLVIALPGPQEDYLS</sequence>
<feature type="transmembrane region" description="Helical" evidence="2">
    <location>
        <begin position="55"/>
        <end position="76"/>
    </location>
</feature>
<keyword evidence="2" id="KW-1133">Transmembrane helix</keyword>
<keyword evidence="2" id="KW-0812">Transmembrane</keyword>
<gene>
    <name evidence="3" type="ORF">HPP92_010885</name>
</gene>
<name>A0A835V4H8_VANPL</name>
<evidence type="ECO:0000256" key="1">
    <source>
        <dbReference type="SAM" id="MobiDB-lite"/>
    </source>
</evidence>
<evidence type="ECO:0008006" key="5">
    <source>
        <dbReference type="Google" id="ProtNLM"/>
    </source>
</evidence>
<dbReference type="OrthoDB" id="1882547at2759"/>
<accession>A0A835V4H8</accession>
<dbReference type="AlphaFoldDB" id="A0A835V4H8"/>
<dbReference type="Proteomes" id="UP000639772">
    <property type="component" value="Unassembled WGS sequence"/>
</dbReference>
<evidence type="ECO:0000313" key="4">
    <source>
        <dbReference type="Proteomes" id="UP000639772"/>
    </source>
</evidence>
<comment type="caution">
    <text evidence="3">The sequence shown here is derived from an EMBL/GenBank/DDBJ whole genome shotgun (WGS) entry which is preliminary data.</text>
</comment>
<reference evidence="3 4" key="1">
    <citation type="journal article" date="2020" name="Nat. Food">
        <title>A phased Vanilla planifolia genome enables genetic improvement of flavour and production.</title>
        <authorList>
            <person name="Hasing T."/>
            <person name="Tang H."/>
            <person name="Brym M."/>
            <person name="Khazi F."/>
            <person name="Huang T."/>
            <person name="Chambers A.H."/>
        </authorList>
    </citation>
    <scope>NUCLEOTIDE SEQUENCE [LARGE SCALE GENOMIC DNA]</scope>
    <source>
        <tissue evidence="3">Leaf</tissue>
    </source>
</reference>
<feature type="region of interest" description="Disordered" evidence="1">
    <location>
        <begin position="26"/>
        <end position="51"/>
    </location>
</feature>
<organism evidence="3 4">
    <name type="scientific">Vanilla planifolia</name>
    <name type="common">Vanilla</name>
    <dbReference type="NCBI Taxonomy" id="51239"/>
    <lineage>
        <taxon>Eukaryota</taxon>
        <taxon>Viridiplantae</taxon>
        <taxon>Streptophyta</taxon>
        <taxon>Embryophyta</taxon>
        <taxon>Tracheophyta</taxon>
        <taxon>Spermatophyta</taxon>
        <taxon>Magnoliopsida</taxon>
        <taxon>Liliopsida</taxon>
        <taxon>Asparagales</taxon>
        <taxon>Orchidaceae</taxon>
        <taxon>Vanilloideae</taxon>
        <taxon>Vanilleae</taxon>
        <taxon>Vanilla</taxon>
    </lineage>
</organism>